<feature type="transmembrane region" description="Helical" evidence="1">
    <location>
        <begin position="75"/>
        <end position="94"/>
    </location>
</feature>
<evidence type="ECO:0000313" key="4">
    <source>
        <dbReference type="EMBL" id="CAF60532.1"/>
    </source>
</evidence>
<accession>Q6L742</accession>
<organism evidence="2">
    <name type="scientific">Streptomyces kanamyceticus</name>
    <dbReference type="NCBI Taxonomy" id="1967"/>
    <lineage>
        <taxon>Bacteria</taxon>
        <taxon>Bacillati</taxon>
        <taxon>Actinomycetota</taxon>
        <taxon>Actinomycetes</taxon>
        <taxon>Kitasatosporales</taxon>
        <taxon>Streptomycetaceae</taxon>
        <taxon>Streptomyces</taxon>
    </lineage>
</organism>
<feature type="transmembrane region" description="Helical" evidence="1">
    <location>
        <begin position="372"/>
        <end position="391"/>
    </location>
</feature>
<dbReference type="GO" id="GO:0022857">
    <property type="term" value="F:transmembrane transporter activity"/>
    <property type="evidence" value="ECO:0007669"/>
    <property type="project" value="InterPro"/>
</dbReference>
<evidence type="ECO:0000313" key="3">
    <source>
        <dbReference type="EMBL" id="CAF31585.1"/>
    </source>
</evidence>
<gene>
    <name evidence="3" type="primary">kanT</name>
    <name evidence="4" type="synonym">kanJ</name>
    <name evidence="5" type="ORF">CP970_06650</name>
</gene>
<evidence type="ECO:0000313" key="2">
    <source>
        <dbReference type="EMBL" id="BAD20755.1"/>
    </source>
</evidence>
<dbReference type="RefSeq" id="WP_055545101.1">
    <property type="nucleotide sequence ID" value="NZ_CP023699.1"/>
</dbReference>
<reference evidence="5 6" key="4">
    <citation type="submission" date="2017-09" db="EMBL/GenBank/DDBJ databases">
        <authorList>
            <person name="Lee N."/>
            <person name="Cho B.-K."/>
        </authorList>
    </citation>
    <scope>NUCLEOTIDE SEQUENCE [LARGE SCALE GENOMIC DNA]</scope>
    <source>
        <strain evidence="5 6">ATCC 12853</strain>
    </source>
</reference>
<feature type="transmembrane region" description="Helical" evidence="1">
    <location>
        <begin position="168"/>
        <end position="187"/>
    </location>
</feature>
<dbReference type="EMBL" id="AB164642">
    <property type="protein sequence ID" value="BAD20755.1"/>
    <property type="molecule type" value="Genomic_DNA"/>
</dbReference>
<dbReference type="PANTHER" id="PTHR23530:SF1">
    <property type="entry name" value="PERMEASE, MAJOR FACILITATOR SUPERFAMILY-RELATED"/>
    <property type="match status" value="1"/>
</dbReference>
<protein>
    <submittedName>
        <fullName evidence="5">MFS transporter</fullName>
    </submittedName>
    <submittedName>
        <fullName evidence="3">Putative kanamycin export protein</fullName>
    </submittedName>
    <submittedName>
        <fullName evidence="2 4">Transport protein</fullName>
    </submittedName>
</protein>
<keyword evidence="1" id="KW-1133">Transmembrane helix</keyword>
<feature type="transmembrane region" description="Helical" evidence="1">
    <location>
        <begin position="12"/>
        <end position="32"/>
    </location>
</feature>
<dbReference type="AlphaFoldDB" id="Q6L742"/>
<dbReference type="CDD" id="cd06174">
    <property type="entry name" value="MFS"/>
    <property type="match status" value="1"/>
</dbReference>
<dbReference type="Pfam" id="PF07690">
    <property type="entry name" value="MFS_1"/>
    <property type="match status" value="1"/>
</dbReference>
<dbReference type="Gene3D" id="1.20.1250.20">
    <property type="entry name" value="MFS general substrate transporter like domains"/>
    <property type="match status" value="1"/>
</dbReference>
<sequence>MSVSRGQRANATAIRLWTFMGLMELVPLFPLYPLLFSDHGLSGSAISSLLVLWSMTTFVLEIPSGALGDLLSRRLLLAFSVLLRAGGFSLWFIAPGYWSFAVGFLCWGVCDALTSGTLESLVYDELQDRGEGHAYGPVMGTGRAISLLATLTALLLAGPLFVLGGYGLVGAVSVGAGVAATITALTFPNPPRHEIESERGGFHRYLATFKAGFGEVRRERAVMRLVLIAAILQSMTAIDEYFPLLAHENGAAKSLIPVLVAIPVLCASVGSWIAGRSTGVSRRTAFLTVAATGPLLLLGAQSHHQWGMLSIAVAFGIIQWGIVVSGLWLQDAIVGSARATITSVAGFGAEVSSVGWYLAAATALTVTDVSGLTSWFSLPCLLIAGLTWFWFPERPASEPTEPTEPQPTTYSKR</sequence>
<dbReference type="InterPro" id="IPR053160">
    <property type="entry name" value="MFS_DHA3_Transporter"/>
</dbReference>
<dbReference type="OrthoDB" id="350307at2"/>
<evidence type="ECO:0000313" key="6">
    <source>
        <dbReference type="Proteomes" id="UP000325529"/>
    </source>
</evidence>
<dbReference type="InterPro" id="IPR036259">
    <property type="entry name" value="MFS_trans_sf"/>
</dbReference>
<reference evidence="4" key="1">
    <citation type="journal article" date="2004" name="Arch. Biochem. Biophys.">
        <title>A gene cluster for biosynthesis of kanamycin from Streptomyces kanamyceticus: comparison with gentamicin biosynthetic gene cluster.</title>
        <authorList>
            <person name="Kharel M.K."/>
            <person name="Subba B."/>
            <person name="Basnet D.B."/>
            <person name="Woo J.S."/>
            <person name="Lee H.C."/>
            <person name="Liou K."/>
            <person name="Sohng J.K."/>
        </authorList>
    </citation>
    <scope>NUCLEOTIDE SEQUENCE</scope>
    <source>
        <strain evidence="4">ATCC12853</strain>
    </source>
</reference>
<keyword evidence="1" id="KW-0812">Transmembrane</keyword>
<dbReference type="EMBL" id="AJ628422">
    <property type="protein sequence ID" value="CAF31585.1"/>
    <property type="molecule type" value="Genomic_DNA"/>
</dbReference>
<feature type="transmembrane region" description="Helical" evidence="1">
    <location>
        <begin position="144"/>
        <end position="162"/>
    </location>
</feature>
<proteinExistence type="predicted"/>
<keyword evidence="6" id="KW-1185">Reference proteome</keyword>
<dbReference type="InterPro" id="IPR011701">
    <property type="entry name" value="MFS"/>
</dbReference>
<reference evidence="2" key="2">
    <citation type="journal article" date="2004" name="J. Antibiot.">
        <title>The kanamycin biosynthetic gene cluster from Streptomyces kanamyceticus.</title>
        <authorList>
            <person name="Yanai K."/>
            <person name="Murakami T."/>
        </authorList>
    </citation>
    <scope>NUCLEOTIDE SEQUENCE</scope>
</reference>
<dbReference type="Proteomes" id="UP000325529">
    <property type="component" value="Chromosome"/>
</dbReference>
<feature type="transmembrane region" description="Helical" evidence="1">
    <location>
        <begin position="308"/>
        <end position="329"/>
    </location>
</feature>
<feature type="transmembrane region" description="Helical" evidence="1">
    <location>
        <begin position="254"/>
        <end position="273"/>
    </location>
</feature>
<dbReference type="EMBL" id="CP023699">
    <property type="protein sequence ID" value="QEU90628.1"/>
    <property type="molecule type" value="Genomic_DNA"/>
</dbReference>
<name>Q6L742_STRKN</name>
<dbReference type="PANTHER" id="PTHR23530">
    <property type="entry name" value="TRANSPORT PROTEIN-RELATED"/>
    <property type="match status" value="1"/>
</dbReference>
<feature type="transmembrane region" description="Helical" evidence="1">
    <location>
        <begin position="341"/>
        <end position="360"/>
    </location>
</feature>
<dbReference type="SUPFAM" id="SSF103473">
    <property type="entry name" value="MFS general substrate transporter"/>
    <property type="match status" value="1"/>
</dbReference>
<dbReference type="EMBL" id="AJ582817">
    <property type="protein sequence ID" value="CAF60532.1"/>
    <property type="molecule type" value="Genomic_DNA"/>
</dbReference>
<dbReference type="KEGG" id="ska:CP970_06650"/>
<reference evidence="3" key="3">
    <citation type="submission" date="2004-02" db="EMBL/GenBank/DDBJ databases">
        <title>Cloning and sequencing of the kanamycin biosynthetic gene cluster from Streptomyces kanamyceticus DSM 40500.</title>
        <authorList>
            <person name="Aboshanab K.M.A."/>
            <person name="Schmidt-Beissner H."/>
            <person name="Wehmeier U.F."/>
            <person name="Welzel K."/>
            <person name="Vente A."/>
            <person name="Piepersberg W."/>
        </authorList>
    </citation>
    <scope>NUCLEOTIDE SEQUENCE</scope>
    <source>
        <strain evidence="3">DSM 40500</strain>
    </source>
</reference>
<feature type="transmembrane region" description="Helical" evidence="1">
    <location>
        <begin position="285"/>
        <end position="302"/>
    </location>
</feature>
<evidence type="ECO:0000313" key="5">
    <source>
        <dbReference type="EMBL" id="QEU90628.1"/>
    </source>
</evidence>
<feature type="transmembrane region" description="Helical" evidence="1">
    <location>
        <begin position="44"/>
        <end position="63"/>
    </location>
</feature>
<evidence type="ECO:0000256" key="1">
    <source>
        <dbReference type="SAM" id="Phobius"/>
    </source>
</evidence>
<keyword evidence="1" id="KW-0472">Membrane</keyword>